<gene>
    <name evidence="1" type="ORF">DMA12_45700</name>
</gene>
<name>A0A428VW99_AMYBA</name>
<reference evidence="1 2" key="1">
    <citation type="submission" date="2018-05" db="EMBL/GenBank/DDBJ databases">
        <title>Evolution of GPA BGCs.</title>
        <authorList>
            <person name="Waglechner N."/>
            <person name="Wright G.D."/>
        </authorList>
    </citation>
    <scope>NUCLEOTIDE SEQUENCE [LARGE SCALE GENOMIC DNA]</scope>
    <source>
        <strain evidence="1 2">DSM 5908</strain>
    </source>
</reference>
<dbReference type="Proteomes" id="UP000286716">
    <property type="component" value="Unassembled WGS sequence"/>
</dbReference>
<proteinExistence type="predicted"/>
<accession>A0A428VW99</accession>
<evidence type="ECO:0000313" key="1">
    <source>
        <dbReference type="EMBL" id="RSM35077.1"/>
    </source>
</evidence>
<keyword evidence="2" id="KW-1185">Reference proteome</keyword>
<evidence type="ECO:0000313" key="2">
    <source>
        <dbReference type="Proteomes" id="UP000286716"/>
    </source>
</evidence>
<dbReference type="EMBL" id="QHHU01000116">
    <property type="protein sequence ID" value="RSM35077.1"/>
    <property type="molecule type" value="Genomic_DNA"/>
</dbReference>
<sequence length="70" mass="7680">MYHHTVMFRAGTGQRVPNWAVVKAYFIACASEIHAVESSTAAVVAKDGTVIDLAMLQILLKDAAKGRRHR</sequence>
<organism evidence="1 2">
    <name type="scientific">Amycolatopsis balhimycina DSM 5908</name>
    <dbReference type="NCBI Taxonomy" id="1081091"/>
    <lineage>
        <taxon>Bacteria</taxon>
        <taxon>Bacillati</taxon>
        <taxon>Actinomycetota</taxon>
        <taxon>Actinomycetes</taxon>
        <taxon>Pseudonocardiales</taxon>
        <taxon>Pseudonocardiaceae</taxon>
        <taxon>Amycolatopsis</taxon>
    </lineage>
</organism>
<comment type="caution">
    <text evidence="1">The sequence shown here is derived from an EMBL/GenBank/DDBJ whole genome shotgun (WGS) entry which is preliminary data.</text>
</comment>
<protein>
    <submittedName>
        <fullName evidence="1">Uncharacterized protein</fullName>
    </submittedName>
</protein>
<dbReference type="AlphaFoldDB" id="A0A428VW99"/>